<gene>
    <name evidence="7" type="ORF">SE37_11920</name>
</gene>
<dbReference type="GO" id="GO:0046872">
    <property type="term" value="F:metal ion binding"/>
    <property type="evidence" value="ECO:0007669"/>
    <property type="project" value="UniProtKB-KW"/>
</dbReference>
<evidence type="ECO:0000313" key="7">
    <source>
        <dbReference type="EMBL" id="KIE43288.1"/>
    </source>
</evidence>
<dbReference type="AlphaFoldDB" id="A0A0C1TV59"/>
<protein>
    <submittedName>
        <fullName evidence="7">Cytochrome C</fullName>
    </submittedName>
</protein>
<dbReference type="NCBIfam" id="NF040971">
    <property type="entry name" value="cytc_ExtS"/>
    <property type="match status" value="1"/>
</dbReference>
<comment type="caution">
    <text evidence="7">The sequence shown here is derived from an EMBL/GenBank/DDBJ whole genome shotgun (WGS) entry which is preliminary data.</text>
</comment>
<dbReference type="GO" id="GO:0020037">
    <property type="term" value="F:heme binding"/>
    <property type="evidence" value="ECO:0007669"/>
    <property type="project" value="InterPro"/>
</dbReference>
<keyword evidence="1 4" id="KW-0349">Heme</keyword>
<evidence type="ECO:0000256" key="2">
    <source>
        <dbReference type="ARBA" id="ARBA00022723"/>
    </source>
</evidence>
<evidence type="ECO:0000259" key="6">
    <source>
        <dbReference type="PROSITE" id="PS51007"/>
    </source>
</evidence>
<dbReference type="GO" id="GO:0009055">
    <property type="term" value="F:electron transfer activity"/>
    <property type="evidence" value="ECO:0007669"/>
    <property type="project" value="InterPro"/>
</dbReference>
<sequence>MVARLALLILIAALLSACVGPPPGEGCRSCHRPHHAEKGTCVSCHRGNGRSTRLAIAHYRLVPAELSHFTIPGSVRVEEGKRVAERFGCRRCHRLGEKGTRLAADLDRLAGDDPVRLFEAIRQPVLFMPDFRFDDRRTADVVNAIMAFAGAAPAQGTAAVPLVVHFEAVRAKEGNLFVTKCGGCHRLLTAGEGGLGAGTVAPNLSGLFSPFYPTPFKPDEPWTPERLGRWLDNPRSVRPAALMSPVPLTKEEKAKLVPFLRADLEN</sequence>
<dbReference type="Gene3D" id="1.10.760.10">
    <property type="entry name" value="Cytochrome c-like domain"/>
    <property type="match status" value="2"/>
</dbReference>
<evidence type="ECO:0000256" key="1">
    <source>
        <dbReference type="ARBA" id="ARBA00022617"/>
    </source>
</evidence>
<accession>A0A0C1TV59</accession>
<feature type="signal peptide" evidence="5">
    <location>
        <begin position="1"/>
        <end position="17"/>
    </location>
</feature>
<evidence type="ECO:0000256" key="5">
    <source>
        <dbReference type="SAM" id="SignalP"/>
    </source>
</evidence>
<proteinExistence type="predicted"/>
<evidence type="ECO:0000256" key="4">
    <source>
        <dbReference type="PROSITE-ProRule" id="PRU00433"/>
    </source>
</evidence>
<keyword evidence="8" id="KW-1185">Reference proteome</keyword>
<feature type="chain" id="PRO_5002139537" evidence="5">
    <location>
        <begin position="18"/>
        <end position="266"/>
    </location>
</feature>
<keyword evidence="3 4" id="KW-0408">Iron</keyword>
<keyword evidence="5" id="KW-0732">Signal</keyword>
<evidence type="ECO:0000313" key="8">
    <source>
        <dbReference type="Proteomes" id="UP000031433"/>
    </source>
</evidence>
<name>A0A0C1TV59_9BACT</name>
<dbReference type="Pfam" id="PF13442">
    <property type="entry name" value="Cytochrome_CBB3"/>
    <property type="match status" value="1"/>
</dbReference>
<organism evidence="7 8">
    <name type="scientific">Geobacter soli</name>
    <dbReference type="NCBI Taxonomy" id="1510391"/>
    <lineage>
        <taxon>Bacteria</taxon>
        <taxon>Pseudomonadati</taxon>
        <taxon>Thermodesulfobacteriota</taxon>
        <taxon>Desulfuromonadia</taxon>
        <taxon>Geobacterales</taxon>
        <taxon>Geobacteraceae</taxon>
        <taxon>Geobacter</taxon>
    </lineage>
</organism>
<dbReference type="Proteomes" id="UP000031433">
    <property type="component" value="Unassembled WGS sequence"/>
</dbReference>
<dbReference type="InterPro" id="IPR036280">
    <property type="entry name" value="Multihaem_cyt_sf"/>
</dbReference>
<dbReference type="PROSITE" id="PS51257">
    <property type="entry name" value="PROKAR_LIPOPROTEIN"/>
    <property type="match status" value="1"/>
</dbReference>
<feature type="domain" description="Cytochrome c" evidence="6">
    <location>
        <begin position="168"/>
        <end position="264"/>
    </location>
</feature>
<dbReference type="SUPFAM" id="SSF46626">
    <property type="entry name" value="Cytochrome c"/>
    <property type="match status" value="2"/>
</dbReference>
<reference evidence="7 8" key="1">
    <citation type="submission" date="2015-01" db="EMBL/GenBank/DDBJ databases">
        <title>Genome sequence of the anaerobic bacterium Geobacter soli GSS01, a dissimilatory Fe(III) reducer from soil.</title>
        <authorList>
            <person name="Yang G."/>
            <person name="Zhou S."/>
        </authorList>
    </citation>
    <scope>NUCLEOTIDE SEQUENCE [LARGE SCALE GENOMIC DNA]</scope>
    <source>
        <strain evidence="7 8">GSS01</strain>
    </source>
</reference>
<dbReference type="InterPro" id="IPR036909">
    <property type="entry name" value="Cyt_c-like_dom_sf"/>
</dbReference>
<dbReference type="RefSeq" id="WP_039646614.1">
    <property type="nucleotide sequence ID" value="NZ_JXBL01000001.1"/>
</dbReference>
<dbReference type="InterPro" id="IPR009056">
    <property type="entry name" value="Cyt_c-like_dom"/>
</dbReference>
<evidence type="ECO:0000256" key="3">
    <source>
        <dbReference type="ARBA" id="ARBA00023004"/>
    </source>
</evidence>
<dbReference type="EMBL" id="JXBL01000001">
    <property type="protein sequence ID" value="KIE43288.1"/>
    <property type="molecule type" value="Genomic_DNA"/>
</dbReference>
<keyword evidence="2 4" id="KW-0479">Metal-binding</keyword>
<dbReference type="SUPFAM" id="SSF48695">
    <property type="entry name" value="Multiheme cytochromes"/>
    <property type="match status" value="1"/>
</dbReference>
<dbReference type="PROSITE" id="PS51007">
    <property type="entry name" value="CYTC"/>
    <property type="match status" value="1"/>
</dbReference>